<sequence>MERRLLWADFGQHKQVVCGVPWVLLGDFNVALNMEDSFVSSSSMDSAMCDFKDCVRNIEVIDINSFGLQFTWNQNPKGRGGVLKKLDRVMGNMDFIDAFPGSYAVFKQYRISDHSPCVLNIPSLPATKPSLLNFIIFWLIKRGLKMLLQIGGAAMLRVIICTRLLVRLNSMRSVFFVKRPRLKAENVEVSSNMVPNVFVSHYKDFLGSTMPCDEVNIDGLFERRVSDLSNHNMVRPVTNEEIKRAMFGICDNKAPGLDGFTSMFFKKGWDAVTTPHKVNDFCPISCCNVIYKCISKILTNRLIEGIKEVVSENQSAFVPGRRISDNILLTQELMHNYRLDRGPPRCAFKVDIQKAYDTVDWCFLDRILTCFGFHPNMVKWVMAYVTSALFSLCINGDVHGFFNGKQGLRQGDPLSPYLFTLAMEILTLMLKRRVRFSDHFQYHKYCEELSIINVWFADDLFLFRGDVESAKVIMDSLNEFKAIFGLVSSIPKSTAYFCNVLNHVKISILNIMPFSEGKLPVKYLGVPLISSRLLSRDCKILVERVLNKIGDWKNKSLSFAGRLQLCKSILASIQVFWASVLVLHKGIVQDIQQHICCFLWCNGDFKHVSNKESLWVRWIHTYKIRDRTLWDIQLTSCMSWNWRNILKLRDCVKPFLWSQVGNGLSTSIWYDMWCSQSPISRFITPRDMPKEGFSIHLKVADLMRHGTWQWPLAWLMKAPNLNLVVALNFTNSSDRIQWRDANGTMADFSVKLAWEALCFRGDIVNWSNMVWFAHCIPRHAFHLWLVMRRCLKTQGMLCPWDVDPSTDLNVLTCVFCKLQMDSHEHLFFECSFSAHVWQLIHVYFELEHIRPVLNDITSWFQNIASQRSIQAIVGKLLLAGSSYFLWRERNDRLFKGTRRSLEELRDLTVVTIRLKLMSFRFKNTNRVKRMLERWKMPSNFRFSLELALDEIILAIISSGLVPNPHPLTSVDPPAPKVIAPIGKVVALEPAASTGSPSSTTVNQDAASPSEILENKDRLVARGYRQEEGIDFEESFASVARLDAIRIFLAFAAHMNMTVYQMDVNTTFCEKKFIDPVDTPMVEKSILYEDPQGKAIDPTHYRGMAKPIKKHLHAVKRIFKYLRGTVNRGLWYPKDSFIALTTYVDAGHVGCQDTRRSTSGSMQLLGERLVSWSSKRQKSVAISSTKAEYISLSGSCAQVLWMRSQLIDYGLGFNKILMYCDNKSAIALCYNNVQHSRSKHIDISFHFIKEQVDNGVVHLYFVNTEYQVVDIFTKALCRERIEFLINKLGCKVLSQRP</sequence>
<evidence type="ECO:0000313" key="2">
    <source>
        <dbReference type="EMBL" id="GEU41753.1"/>
    </source>
</evidence>
<dbReference type="EMBL" id="BKCJ010001478">
    <property type="protein sequence ID" value="GEU41753.1"/>
    <property type="molecule type" value="Genomic_DNA"/>
</dbReference>
<reference evidence="2" key="1">
    <citation type="journal article" date="2019" name="Sci. Rep.">
        <title>Draft genome of Tanacetum cinerariifolium, the natural source of mosquito coil.</title>
        <authorList>
            <person name="Yamashiro T."/>
            <person name="Shiraishi A."/>
            <person name="Satake H."/>
            <person name="Nakayama K."/>
        </authorList>
    </citation>
    <scope>NUCLEOTIDE SEQUENCE</scope>
</reference>
<dbReference type="InterPro" id="IPR043502">
    <property type="entry name" value="DNA/RNA_pol_sf"/>
</dbReference>
<dbReference type="Gene3D" id="3.60.10.10">
    <property type="entry name" value="Endonuclease/exonuclease/phosphatase"/>
    <property type="match status" value="1"/>
</dbReference>
<dbReference type="InterPro" id="IPR013103">
    <property type="entry name" value="RVT_2"/>
</dbReference>
<feature type="domain" description="Reverse transcriptase" evidence="1">
    <location>
        <begin position="275"/>
        <end position="528"/>
    </location>
</feature>
<dbReference type="PANTHER" id="PTHR33116">
    <property type="entry name" value="REVERSE TRANSCRIPTASE ZINC-BINDING DOMAIN-CONTAINING PROTEIN-RELATED-RELATED"/>
    <property type="match status" value="1"/>
</dbReference>
<accession>A0A6L2JXI4</accession>
<dbReference type="InterPro" id="IPR026960">
    <property type="entry name" value="RVT-Znf"/>
</dbReference>
<name>A0A6L2JXI4_TANCI</name>
<organism evidence="2">
    <name type="scientific">Tanacetum cinerariifolium</name>
    <name type="common">Dalmatian daisy</name>
    <name type="synonym">Chrysanthemum cinerariifolium</name>
    <dbReference type="NCBI Taxonomy" id="118510"/>
    <lineage>
        <taxon>Eukaryota</taxon>
        <taxon>Viridiplantae</taxon>
        <taxon>Streptophyta</taxon>
        <taxon>Embryophyta</taxon>
        <taxon>Tracheophyta</taxon>
        <taxon>Spermatophyta</taxon>
        <taxon>Magnoliopsida</taxon>
        <taxon>eudicotyledons</taxon>
        <taxon>Gunneridae</taxon>
        <taxon>Pentapetalae</taxon>
        <taxon>asterids</taxon>
        <taxon>campanulids</taxon>
        <taxon>Asterales</taxon>
        <taxon>Asteraceae</taxon>
        <taxon>Asteroideae</taxon>
        <taxon>Anthemideae</taxon>
        <taxon>Anthemidinae</taxon>
        <taxon>Tanacetum</taxon>
    </lineage>
</organism>
<dbReference type="Pfam" id="PF00078">
    <property type="entry name" value="RVT_1"/>
    <property type="match status" value="1"/>
</dbReference>
<dbReference type="SUPFAM" id="SSF56672">
    <property type="entry name" value="DNA/RNA polymerases"/>
    <property type="match status" value="1"/>
</dbReference>
<dbReference type="PANTHER" id="PTHR33116:SF84">
    <property type="entry name" value="RNA-DIRECTED DNA POLYMERASE"/>
    <property type="match status" value="1"/>
</dbReference>
<dbReference type="Pfam" id="PF13966">
    <property type="entry name" value="zf-RVT"/>
    <property type="match status" value="1"/>
</dbReference>
<comment type="caution">
    <text evidence="2">The sequence shown here is derived from an EMBL/GenBank/DDBJ whole genome shotgun (WGS) entry which is preliminary data.</text>
</comment>
<dbReference type="PROSITE" id="PS50878">
    <property type="entry name" value="RT_POL"/>
    <property type="match status" value="1"/>
</dbReference>
<dbReference type="InterPro" id="IPR000477">
    <property type="entry name" value="RT_dom"/>
</dbReference>
<evidence type="ECO:0000259" key="1">
    <source>
        <dbReference type="PROSITE" id="PS50878"/>
    </source>
</evidence>
<dbReference type="CDD" id="cd09272">
    <property type="entry name" value="RNase_HI_RT_Ty1"/>
    <property type="match status" value="1"/>
</dbReference>
<dbReference type="SUPFAM" id="SSF56219">
    <property type="entry name" value="DNase I-like"/>
    <property type="match status" value="1"/>
</dbReference>
<protein>
    <recommendedName>
        <fullName evidence="1">Reverse transcriptase domain-containing protein</fullName>
    </recommendedName>
</protein>
<proteinExistence type="predicted"/>
<dbReference type="InterPro" id="IPR036691">
    <property type="entry name" value="Endo/exonu/phosph_ase_sf"/>
</dbReference>
<dbReference type="CDD" id="cd01650">
    <property type="entry name" value="RT_nLTR_like"/>
    <property type="match status" value="1"/>
</dbReference>
<gene>
    <name evidence="2" type="ORF">Tci_013731</name>
</gene>
<dbReference type="Pfam" id="PF07727">
    <property type="entry name" value="RVT_2"/>
    <property type="match status" value="1"/>
</dbReference>